<dbReference type="Gene3D" id="1.10.10.10">
    <property type="entry name" value="Winged helix-like DNA-binding domain superfamily/Winged helix DNA-binding domain"/>
    <property type="match status" value="1"/>
</dbReference>
<evidence type="ECO:0000256" key="3">
    <source>
        <dbReference type="ARBA" id="ARBA00023125"/>
    </source>
</evidence>
<keyword evidence="3" id="KW-0238">DNA-binding</keyword>
<keyword evidence="4" id="KW-0804">Transcription</keyword>
<dbReference type="Pfam" id="PF03466">
    <property type="entry name" value="LysR_substrate"/>
    <property type="match status" value="1"/>
</dbReference>
<evidence type="ECO:0000256" key="2">
    <source>
        <dbReference type="ARBA" id="ARBA00023015"/>
    </source>
</evidence>
<dbReference type="GO" id="GO:0003700">
    <property type="term" value="F:DNA-binding transcription factor activity"/>
    <property type="evidence" value="ECO:0007669"/>
    <property type="project" value="InterPro"/>
</dbReference>
<evidence type="ECO:0000313" key="6">
    <source>
        <dbReference type="EMBL" id="PZR07174.1"/>
    </source>
</evidence>
<dbReference type="PANTHER" id="PTHR30346">
    <property type="entry name" value="TRANSCRIPTIONAL DUAL REGULATOR HCAR-RELATED"/>
    <property type="match status" value="1"/>
</dbReference>
<dbReference type="PRINTS" id="PR00039">
    <property type="entry name" value="HTHLYSR"/>
</dbReference>
<organism evidence="6 7">
    <name type="scientific">Archangium gephyra</name>
    <dbReference type="NCBI Taxonomy" id="48"/>
    <lineage>
        <taxon>Bacteria</taxon>
        <taxon>Pseudomonadati</taxon>
        <taxon>Myxococcota</taxon>
        <taxon>Myxococcia</taxon>
        <taxon>Myxococcales</taxon>
        <taxon>Cystobacterineae</taxon>
        <taxon>Archangiaceae</taxon>
        <taxon>Archangium</taxon>
    </lineage>
</organism>
<dbReference type="GO" id="GO:0032993">
    <property type="term" value="C:protein-DNA complex"/>
    <property type="evidence" value="ECO:0007669"/>
    <property type="project" value="TreeGrafter"/>
</dbReference>
<gene>
    <name evidence="6" type="ORF">DI536_28360</name>
</gene>
<dbReference type="Gene3D" id="3.40.190.10">
    <property type="entry name" value="Periplasmic binding protein-like II"/>
    <property type="match status" value="2"/>
</dbReference>
<reference evidence="6 7" key="1">
    <citation type="submission" date="2017-08" db="EMBL/GenBank/DDBJ databases">
        <title>Infants hospitalized years apart are colonized by the same room-sourced microbial strains.</title>
        <authorList>
            <person name="Brooks B."/>
            <person name="Olm M.R."/>
            <person name="Firek B.A."/>
            <person name="Baker R."/>
            <person name="Thomas B.C."/>
            <person name="Morowitz M.J."/>
            <person name="Banfield J.F."/>
        </authorList>
    </citation>
    <scope>NUCLEOTIDE SEQUENCE [LARGE SCALE GENOMIC DNA]</scope>
    <source>
        <strain evidence="6">S2_003_000_R2_14</strain>
    </source>
</reference>
<dbReference type="SUPFAM" id="SSF53850">
    <property type="entry name" value="Periplasmic binding protein-like II"/>
    <property type="match status" value="1"/>
</dbReference>
<dbReference type="InterPro" id="IPR005119">
    <property type="entry name" value="LysR_subst-bd"/>
</dbReference>
<dbReference type="AlphaFoldDB" id="A0A2W5UV12"/>
<accession>A0A2W5UV12</accession>
<dbReference type="InterPro" id="IPR036390">
    <property type="entry name" value="WH_DNA-bd_sf"/>
</dbReference>
<sequence>MELRHLRTFVALSDTLHFGRAAAKLGLGQPAVSQMLKDLEAELGVTLIERTRRAAELTPAGHQFLLHARRSLEAVEDATQAAKRAGEGALGSVVLGLNALTALSALPGALARFREKYPLVRIRLIAGGTAQLVEHLRAGQCDVAFTITPGDVTPLASEVITHEPLCAVFHAKHRLAKRTKVRFGDFIGEPMIHRSRFEEPNLHREFLGACERAGVTPNILLETGQIETLFALVSQGMAFSLVPATVRRMAYPGVKLVEVSPRIEAGVTMVWNPARLPVTARRLLEFLRVERPRAS</sequence>
<comment type="caution">
    <text evidence="6">The sequence shown here is derived from an EMBL/GenBank/DDBJ whole genome shotgun (WGS) entry which is preliminary data.</text>
</comment>
<dbReference type="PANTHER" id="PTHR30346:SF28">
    <property type="entry name" value="HTH-TYPE TRANSCRIPTIONAL REGULATOR CYNR"/>
    <property type="match status" value="1"/>
</dbReference>
<evidence type="ECO:0000256" key="1">
    <source>
        <dbReference type="ARBA" id="ARBA00009437"/>
    </source>
</evidence>
<dbReference type="SUPFAM" id="SSF46785">
    <property type="entry name" value="Winged helix' DNA-binding domain"/>
    <property type="match status" value="1"/>
</dbReference>
<evidence type="ECO:0000259" key="5">
    <source>
        <dbReference type="PROSITE" id="PS50931"/>
    </source>
</evidence>
<dbReference type="Pfam" id="PF00126">
    <property type="entry name" value="HTH_1"/>
    <property type="match status" value="1"/>
</dbReference>
<dbReference type="CDD" id="cd08414">
    <property type="entry name" value="PBP2_LTTR_aromatics_like"/>
    <property type="match status" value="1"/>
</dbReference>
<dbReference type="Proteomes" id="UP000249061">
    <property type="component" value="Unassembled WGS sequence"/>
</dbReference>
<dbReference type="GO" id="GO:0003677">
    <property type="term" value="F:DNA binding"/>
    <property type="evidence" value="ECO:0007669"/>
    <property type="project" value="UniProtKB-KW"/>
</dbReference>
<dbReference type="FunFam" id="1.10.10.10:FF:000001">
    <property type="entry name" value="LysR family transcriptional regulator"/>
    <property type="match status" value="1"/>
</dbReference>
<keyword evidence="2" id="KW-0805">Transcription regulation</keyword>
<dbReference type="EMBL" id="QFQP01000033">
    <property type="protein sequence ID" value="PZR07174.1"/>
    <property type="molecule type" value="Genomic_DNA"/>
</dbReference>
<dbReference type="InterPro" id="IPR036388">
    <property type="entry name" value="WH-like_DNA-bd_sf"/>
</dbReference>
<comment type="similarity">
    <text evidence="1">Belongs to the LysR transcriptional regulatory family.</text>
</comment>
<name>A0A2W5UV12_9BACT</name>
<evidence type="ECO:0000313" key="7">
    <source>
        <dbReference type="Proteomes" id="UP000249061"/>
    </source>
</evidence>
<proteinExistence type="inferred from homology"/>
<dbReference type="InterPro" id="IPR000847">
    <property type="entry name" value="LysR_HTH_N"/>
</dbReference>
<dbReference type="PROSITE" id="PS50931">
    <property type="entry name" value="HTH_LYSR"/>
    <property type="match status" value="1"/>
</dbReference>
<evidence type="ECO:0000256" key="4">
    <source>
        <dbReference type="ARBA" id="ARBA00023163"/>
    </source>
</evidence>
<protein>
    <recommendedName>
        <fullName evidence="5">HTH lysR-type domain-containing protein</fullName>
    </recommendedName>
</protein>
<feature type="domain" description="HTH lysR-type" evidence="5">
    <location>
        <begin position="1"/>
        <end position="58"/>
    </location>
</feature>